<dbReference type="InterPro" id="IPR036937">
    <property type="entry name" value="Adhesion_dom_fimbrial_sf"/>
</dbReference>
<organism evidence="2 3">
    <name type="scientific">Providencia rustigianii</name>
    <dbReference type="NCBI Taxonomy" id="158850"/>
    <lineage>
        <taxon>Bacteria</taxon>
        <taxon>Pseudomonadati</taxon>
        <taxon>Pseudomonadota</taxon>
        <taxon>Gammaproteobacteria</taxon>
        <taxon>Enterobacterales</taxon>
        <taxon>Morganellaceae</taxon>
        <taxon>Providencia</taxon>
    </lineage>
</organism>
<name>A0A379FZ78_9GAMM</name>
<protein>
    <submittedName>
        <fullName evidence="2">Uncharacterized protein</fullName>
    </submittedName>
</protein>
<dbReference type="Gene3D" id="2.60.40.1090">
    <property type="entry name" value="Fimbrial-type adhesion domain"/>
    <property type="match status" value="1"/>
</dbReference>
<keyword evidence="1" id="KW-0732">Signal</keyword>
<dbReference type="GO" id="GO:0007155">
    <property type="term" value="P:cell adhesion"/>
    <property type="evidence" value="ECO:0007669"/>
    <property type="project" value="InterPro"/>
</dbReference>
<evidence type="ECO:0000256" key="1">
    <source>
        <dbReference type="SAM" id="SignalP"/>
    </source>
</evidence>
<dbReference type="SUPFAM" id="SSF49401">
    <property type="entry name" value="Bacterial adhesins"/>
    <property type="match status" value="1"/>
</dbReference>
<dbReference type="EMBL" id="UGUA01000002">
    <property type="protein sequence ID" value="SUC33986.1"/>
    <property type="molecule type" value="Genomic_DNA"/>
</dbReference>
<accession>A0A379FZ78</accession>
<evidence type="ECO:0000313" key="2">
    <source>
        <dbReference type="EMBL" id="SUC33986.1"/>
    </source>
</evidence>
<sequence length="371" mass="38863">MKYYFYKLIGSICFFLLGQPHALSLSGPSGEYDIGDGLVWSDAVNDTYRSATGWGYQTLMDQSCFAFNIRSTDNNTVFNSASTTYTSSDGKYTGLKIAEDILFIVKDATANTSGGGGQNGGATFNSYGKTTATGSAVIQKSPFTYCVTGTSYNSFPNPMGAGRSLSFNGTVAIYVGPNAQSGKYSIPAFYAGLYMETGIPLSSAGYITVKTPLSCSISTPPTIDFGKVNVWDWEGNTSGTPGGNRKDVLGVVDGNFSINCTGNNNVVTPAKLTLTGTLQTYSNDLKMTMDATGEVAPATVRASIKSITSPCNISGTHFGSGGLTPPSNEVDLGVLTTGSHQVPYRFSLCALGEGFKSGAASATATVTIDWE</sequence>
<reference evidence="2 3" key="1">
    <citation type="submission" date="2018-06" db="EMBL/GenBank/DDBJ databases">
        <authorList>
            <consortium name="Pathogen Informatics"/>
            <person name="Doyle S."/>
        </authorList>
    </citation>
    <scope>NUCLEOTIDE SEQUENCE [LARGE SCALE GENOMIC DNA]</scope>
    <source>
        <strain evidence="2 3">NCTC12026</strain>
    </source>
</reference>
<dbReference type="Proteomes" id="UP000255129">
    <property type="component" value="Unassembled WGS sequence"/>
</dbReference>
<dbReference type="RefSeq" id="WP_006813965.1">
    <property type="nucleotide sequence ID" value="NZ_CABLCG010000037.1"/>
</dbReference>
<dbReference type="AlphaFoldDB" id="A0A379FZ78"/>
<feature type="chain" id="PRO_5016714343" evidence="1">
    <location>
        <begin position="23"/>
        <end position="371"/>
    </location>
</feature>
<dbReference type="InterPro" id="IPR008966">
    <property type="entry name" value="Adhesion_dom_sf"/>
</dbReference>
<dbReference type="GO" id="GO:0009289">
    <property type="term" value="C:pilus"/>
    <property type="evidence" value="ECO:0007669"/>
    <property type="project" value="InterPro"/>
</dbReference>
<dbReference type="OrthoDB" id="6464384at2"/>
<feature type="signal peptide" evidence="1">
    <location>
        <begin position="1"/>
        <end position="22"/>
    </location>
</feature>
<proteinExistence type="predicted"/>
<evidence type="ECO:0000313" key="3">
    <source>
        <dbReference type="Proteomes" id="UP000255129"/>
    </source>
</evidence>
<gene>
    <name evidence="2" type="ORF">NCTC12026_00315</name>
</gene>